<dbReference type="InterPro" id="IPR009339">
    <property type="entry name" value="DUF998"/>
</dbReference>
<keyword evidence="1" id="KW-1133">Transmembrane helix</keyword>
<keyword evidence="1" id="KW-0812">Transmembrane</keyword>
<name>A0A4Z0QGQ5_9BACT</name>
<dbReference type="EMBL" id="SRMB01000001">
    <property type="protein sequence ID" value="TGE29248.1"/>
    <property type="molecule type" value="Genomic_DNA"/>
</dbReference>
<sequence>MLSILLAVLTGYLSLGIAYFGFRRPGYSHLRHTISELGEDGAPNRRAVSWGLFFVVGAGLLLGALLAETAALRGLLLCLGSGYVVAAVFPCDVGSPSGGSAKQAVHNLGGAVEYIGGIFFLSQARNALLWQDVLSANGQIGLLIGCLVAVSLPGFPGRGLAQRLAEVLLFGQAFWLSIH</sequence>
<gene>
    <name evidence="2" type="ORF">E5K02_07280</name>
</gene>
<organism evidence="2 3">
    <name type="scientific">Hymenobacter metallicola</name>
    <dbReference type="NCBI Taxonomy" id="2563114"/>
    <lineage>
        <taxon>Bacteria</taxon>
        <taxon>Pseudomonadati</taxon>
        <taxon>Bacteroidota</taxon>
        <taxon>Cytophagia</taxon>
        <taxon>Cytophagales</taxon>
        <taxon>Hymenobacteraceae</taxon>
        <taxon>Hymenobacter</taxon>
    </lineage>
</organism>
<keyword evidence="1" id="KW-0472">Membrane</keyword>
<dbReference type="OrthoDB" id="679392at2"/>
<dbReference type="RefSeq" id="WP_135393496.1">
    <property type="nucleotide sequence ID" value="NZ_SRMB01000001.1"/>
</dbReference>
<evidence type="ECO:0000313" key="2">
    <source>
        <dbReference type="EMBL" id="TGE29248.1"/>
    </source>
</evidence>
<feature type="transmembrane region" description="Helical" evidence="1">
    <location>
        <begin position="47"/>
        <end position="67"/>
    </location>
</feature>
<keyword evidence="3" id="KW-1185">Reference proteome</keyword>
<dbReference type="Pfam" id="PF06197">
    <property type="entry name" value="DUF998"/>
    <property type="match status" value="1"/>
</dbReference>
<accession>A0A4Z0QGQ5</accession>
<evidence type="ECO:0000313" key="3">
    <source>
        <dbReference type="Proteomes" id="UP000298471"/>
    </source>
</evidence>
<reference evidence="2 3" key="1">
    <citation type="submission" date="2019-04" db="EMBL/GenBank/DDBJ databases">
        <authorList>
            <person name="Feng G."/>
            <person name="Zhang J."/>
            <person name="Zhu H."/>
        </authorList>
    </citation>
    <scope>NUCLEOTIDE SEQUENCE [LARGE SCALE GENOMIC DNA]</scope>
    <source>
        <strain evidence="2 3">9PBR-1</strain>
    </source>
</reference>
<dbReference type="AlphaFoldDB" id="A0A4Z0QGQ5"/>
<comment type="caution">
    <text evidence="2">The sequence shown here is derived from an EMBL/GenBank/DDBJ whole genome shotgun (WGS) entry which is preliminary data.</text>
</comment>
<protein>
    <submittedName>
        <fullName evidence="2">DUF998 domain-containing protein</fullName>
    </submittedName>
</protein>
<dbReference type="Proteomes" id="UP000298471">
    <property type="component" value="Unassembled WGS sequence"/>
</dbReference>
<proteinExistence type="predicted"/>
<evidence type="ECO:0000256" key="1">
    <source>
        <dbReference type="SAM" id="Phobius"/>
    </source>
</evidence>